<dbReference type="VEuPathDB" id="FungiDB:FVEG_16259"/>
<dbReference type="RefSeq" id="XP_018754524.1">
    <property type="nucleotide sequence ID" value="XM_018905499.1"/>
</dbReference>
<organism evidence="1 2">
    <name type="scientific">Gibberella moniliformis (strain M3125 / FGSC 7600)</name>
    <name type="common">Maize ear and stalk rot fungus</name>
    <name type="synonym">Fusarium verticillioides</name>
    <dbReference type="NCBI Taxonomy" id="334819"/>
    <lineage>
        <taxon>Eukaryota</taxon>
        <taxon>Fungi</taxon>
        <taxon>Dikarya</taxon>
        <taxon>Ascomycota</taxon>
        <taxon>Pezizomycotina</taxon>
        <taxon>Sordariomycetes</taxon>
        <taxon>Hypocreomycetidae</taxon>
        <taxon>Hypocreales</taxon>
        <taxon>Nectriaceae</taxon>
        <taxon>Fusarium</taxon>
        <taxon>Fusarium fujikuroi species complex</taxon>
    </lineage>
</organism>
<dbReference type="AlphaFoldDB" id="W7M9R3"/>
<keyword evidence="2" id="KW-1185">Reference proteome</keyword>
<name>W7M9R3_GIBM7</name>
<evidence type="ECO:0000313" key="2">
    <source>
        <dbReference type="Proteomes" id="UP000009096"/>
    </source>
</evidence>
<evidence type="ECO:0000313" key="1">
    <source>
        <dbReference type="EMBL" id="EWG48333.1"/>
    </source>
</evidence>
<protein>
    <submittedName>
        <fullName evidence="1">Uncharacterized protein</fullName>
    </submittedName>
</protein>
<dbReference type="GeneID" id="30073135"/>
<dbReference type="Proteomes" id="UP000009096">
    <property type="component" value="Chromosome 3"/>
</dbReference>
<accession>W7M9R3</accession>
<reference evidence="1 2" key="1">
    <citation type="journal article" date="2010" name="Nature">
        <title>Comparative genomics reveals mobile pathogenicity chromosomes in Fusarium.</title>
        <authorList>
            <person name="Ma L.J."/>
            <person name="van der Does H.C."/>
            <person name="Borkovich K.A."/>
            <person name="Coleman J.J."/>
            <person name="Daboussi M.J."/>
            <person name="Di Pietro A."/>
            <person name="Dufresne M."/>
            <person name="Freitag M."/>
            <person name="Grabherr M."/>
            <person name="Henrissat B."/>
            <person name="Houterman P.M."/>
            <person name="Kang S."/>
            <person name="Shim W.B."/>
            <person name="Woloshuk C."/>
            <person name="Xie X."/>
            <person name="Xu J.R."/>
            <person name="Antoniw J."/>
            <person name="Baker S.E."/>
            <person name="Bluhm B.H."/>
            <person name="Breakspear A."/>
            <person name="Brown D.W."/>
            <person name="Butchko R.A."/>
            <person name="Chapman S."/>
            <person name="Coulson R."/>
            <person name="Coutinho P.M."/>
            <person name="Danchin E.G."/>
            <person name="Diener A."/>
            <person name="Gale L.R."/>
            <person name="Gardiner D.M."/>
            <person name="Goff S."/>
            <person name="Hammond-Kosack K.E."/>
            <person name="Hilburn K."/>
            <person name="Hua-Van A."/>
            <person name="Jonkers W."/>
            <person name="Kazan K."/>
            <person name="Kodira C.D."/>
            <person name="Koehrsen M."/>
            <person name="Kumar L."/>
            <person name="Lee Y.H."/>
            <person name="Li L."/>
            <person name="Manners J.M."/>
            <person name="Miranda-Saavedra D."/>
            <person name="Mukherjee M."/>
            <person name="Park G."/>
            <person name="Park J."/>
            <person name="Park S.Y."/>
            <person name="Proctor R.H."/>
            <person name="Regev A."/>
            <person name="Ruiz-Roldan M.C."/>
            <person name="Sain D."/>
            <person name="Sakthikumar S."/>
            <person name="Sykes S."/>
            <person name="Schwartz D.C."/>
            <person name="Turgeon B.G."/>
            <person name="Wapinski I."/>
            <person name="Yoder O."/>
            <person name="Young S."/>
            <person name="Zeng Q."/>
            <person name="Zhou S."/>
            <person name="Galagan J."/>
            <person name="Cuomo C.A."/>
            <person name="Kistler H.C."/>
            <person name="Rep M."/>
        </authorList>
    </citation>
    <scope>NUCLEOTIDE SEQUENCE [LARGE SCALE GENOMIC DNA]</scope>
    <source>
        <strain evidence="2">M3125 / FGSC 7600</strain>
    </source>
</reference>
<gene>
    <name evidence="1" type="ORF">FVEG_16259</name>
</gene>
<sequence>MCFVHLNELSLAFMTKWPLGAAGYLRISSRRSQKGSHCHLLLPDQHPHDARRVHRPMNGKENLHLSVHLYHVHQVSSKYFFVYPLSERYGPRAVHNWSIWVRNRYYRGHTTVHWFMIRLRSIFVVQSVAHSPMAGFSVRFEPHSQVSLSHAAWF</sequence>
<proteinExistence type="predicted"/>
<dbReference type="EMBL" id="DS022251">
    <property type="protein sequence ID" value="EWG48333.1"/>
    <property type="molecule type" value="Genomic_DNA"/>
</dbReference>
<dbReference type="KEGG" id="fvr:FVEG_16259"/>